<dbReference type="Proteomes" id="UP000617628">
    <property type="component" value="Unassembled WGS sequence"/>
</dbReference>
<name>A0A934S2N3_9BACT</name>
<dbReference type="EMBL" id="JAENIL010000146">
    <property type="protein sequence ID" value="MBK1880753.1"/>
    <property type="molecule type" value="Genomic_DNA"/>
</dbReference>
<accession>A0A934S2N3</accession>
<proteinExistence type="predicted"/>
<evidence type="ECO:0000256" key="1">
    <source>
        <dbReference type="SAM" id="Phobius"/>
    </source>
</evidence>
<protein>
    <submittedName>
        <fullName evidence="2">Uncharacterized protein</fullName>
    </submittedName>
</protein>
<keyword evidence="1" id="KW-0812">Transmembrane</keyword>
<sequence length="155" mass="17001">MTTVFGILIVTLGLAIAGFILSFAIWLIRNYQVSFPIWIVLSSVASAVAVQVFAEESAMIVYHMTDVKGIPADVMAFRLMVLRVASALLDGTSKFLITLVGISEIISLLDLTSNKPTGFWRRFKMKRKKNIRFGVAAVVTGVLSTSVVGIYFHTL</sequence>
<keyword evidence="1" id="KW-0472">Membrane</keyword>
<evidence type="ECO:0000313" key="3">
    <source>
        <dbReference type="Proteomes" id="UP000617628"/>
    </source>
</evidence>
<gene>
    <name evidence="2" type="ORF">JIN87_27975</name>
</gene>
<dbReference type="RefSeq" id="WP_200360050.1">
    <property type="nucleotide sequence ID" value="NZ_JAENIL010000146.1"/>
</dbReference>
<feature type="transmembrane region" description="Helical" evidence="1">
    <location>
        <begin position="133"/>
        <end position="152"/>
    </location>
</feature>
<feature type="transmembrane region" description="Helical" evidence="1">
    <location>
        <begin position="35"/>
        <end position="54"/>
    </location>
</feature>
<organism evidence="2 3">
    <name type="scientific">Pelagicoccus mobilis</name>
    <dbReference type="NCBI Taxonomy" id="415221"/>
    <lineage>
        <taxon>Bacteria</taxon>
        <taxon>Pseudomonadati</taxon>
        <taxon>Verrucomicrobiota</taxon>
        <taxon>Opitutia</taxon>
        <taxon>Puniceicoccales</taxon>
        <taxon>Pelagicoccaceae</taxon>
        <taxon>Pelagicoccus</taxon>
    </lineage>
</organism>
<keyword evidence="1" id="KW-1133">Transmembrane helix</keyword>
<evidence type="ECO:0000313" key="2">
    <source>
        <dbReference type="EMBL" id="MBK1880753.1"/>
    </source>
</evidence>
<comment type="caution">
    <text evidence="2">The sequence shown here is derived from an EMBL/GenBank/DDBJ whole genome shotgun (WGS) entry which is preliminary data.</text>
</comment>
<feature type="transmembrane region" description="Helical" evidence="1">
    <location>
        <begin position="95"/>
        <end position="112"/>
    </location>
</feature>
<feature type="transmembrane region" description="Helical" evidence="1">
    <location>
        <begin position="6"/>
        <end position="28"/>
    </location>
</feature>
<reference evidence="2" key="1">
    <citation type="submission" date="2021-01" db="EMBL/GenBank/DDBJ databases">
        <title>Modified the classification status of verrucomicrobia.</title>
        <authorList>
            <person name="Feng X."/>
        </authorList>
    </citation>
    <scope>NUCLEOTIDE SEQUENCE</scope>
    <source>
        <strain evidence="2">KCTC 13126</strain>
    </source>
</reference>
<keyword evidence="3" id="KW-1185">Reference proteome</keyword>
<dbReference type="AlphaFoldDB" id="A0A934S2N3"/>